<dbReference type="Gene3D" id="2.40.10.10">
    <property type="entry name" value="Trypsin-like serine proteases"/>
    <property type="match status" value="1"/>
</dbReference>
<dbReference type="PROSITE" id="PS00135">
    <property type="entry name" value="TRYPSIN_SER"/>
    <property type="match status" value="1"/>
</dbReference>
<evidence type="ECO:0000313" key="8">
    <source>
        <dbReference type="Ensembl" id="ENSPEMP00000025987.1"/>
    </source>
</evidence>
<feature type="chain" id="PRO_5034165569" evidence="6">
    <location>
        <begin position="28"/>
        <end position="312"/>
    </location>
</feature>
<dbReference type="SMART" id="SM00020">
    <property type="entry name" value="Tryp_SPc"/>
    <property type="match status" value="1"/>
</dbReference>
<keyword evidence="2 5" id="KW-0378">Hydrolase</keyword>
<evidence type="ECO:0000256" key="3">
    <source>
        <dbReference type="ARBA" id="ARBA00022825"/>
    </source>
</evidence>
<feature type="signal peptide" evidence="6">
    <location>
        <begin position="1"/>
        <end position="27"/>
    </location>
</feature>
<evidence type="ECO:0000256" key="2">
    <source>
        <dbReference type="ARBA" id="ARBA00022801"/>
    </source>
</evidence>
<keyword evidence="9" id="KW-1185">Reference proteome</keyword>
<accession>A0A8C8VZS1</accession>
<dbReference type="InterPro" id="IPR018114">
    <property type="entry name" value="TRYPSIN_HIS"/>
</dbReference>
<dbReference type="Pfam" id="PF00089">
    <property type="entry name" value="Trypsin"/>
    <property type="match status" value="1"/>
</dbReference>
<feature type="domain" description="Peptidase S1" evidence="7">
    <location>
        <begin position="47"/>
        <end position="279"/>
    </location>
</feature>
<dbReference type="InterPro" id="IPR001314">
    <property type="entry name" value="Peptidase_S1A"/>
</dbReference>
<gene>
    <name evidence="8" type="primary">LOC102912915</name>
</gene>
<dbReference type="GO" id="GO:0004252">
    <property type="term" value="F:serine-type endopeptidase activity"/>
    <property type="evidence" value="ECO:0007669"/>
    <property type="project" value="InterPro"/>
</dbReference>
<evidence type="ECO:0000256" key="1">
    <source>
        <dbReference type="ARBA" id="ARBA00022670"/>
    </source>
</evidence>
<dbReference type="InterPro" id="IPR043504">
    <property type="entry name" value="Peptidase_S1_PA_chymotrypsin"/>
</dbReference>
<dbReference type="InterPro" id="IPR001254">
    <property type="entry name" value="Trypsin_dom"/>
</dbReference>
<dbReference type="PROSITE" id="PS00134">
    <property type="entry name" value="TRYPSIN_HIS"/>
    <property type="match status" value="1"/>
</dbReference>
<dbReference type="PANTHER" id="PTHR24253">
    <property type="entry name" value="TRANSMEMBRANE PROTEASE SERINE"/>
    <property type="match status" value="1"/>
</dbReference>
<dbReference type="Proteomes" id="UP000694547">
    <property type="component" value="Chromosome 9"/>
</dbReference>
<dbReference type="Ensembl" id="ENSPEMT00000030381.2">
    <property type="protein sequence ID" value="ENSPEMP00000025987.1"/>
    <property type="gene ID" value="ENSPEMG00000022236.2"/>
</dbReference>
<reference evidence="8" key="2">
    <citation type="submission" date="2025-08" db="UniProtKB">
        <authorList>
            <consortium name="Ensembl"/>
        </authorList>
    </citation>
    <scope>IDENTIFICATION</scope>
</reference>
<name>A0A8C8VZS1_PERMB</name>
<dbReference type="PROSITE" id="PS50240">
    <property type="entry name" value="TRYPSIN_DOM"/>
    <property type="match status" value="1"/>
</dbReference>
<dbReference type="PRINTS" id="PR00722">
    <property type="entry name" value="CHYMOTRYPSIN"/>
</dbReference>
<dbReference type="SUPFAM" id="SSF50494">
    <property type="entry name" value="Trypsin-like serine proteases"/>
    <property type="match status" value="1"/>
</dbReference>
<evidence type="ECO:0000259" key="7">
    <source>
        <dbReference type="PROSITE" id="PS50240"/>
    </source>
</evidence>
<keyword evidence="3 5" id="KW-0720">Serine protease</keyword>
<sequence>MKRWRDGRAGLLLPLAFLLPWARSSLALTCGQGISARSQPQYNVSAILGGEPVNILEFPWHVGIMSLGNHVCGGSILSEWWILTASHCFGQINNSNLEITHGRDDFKNTEDLTYKEVDKVIVHPSFDSWLLDNDIALLLLRSPLNLTVNSVPICVSEVSNVLAWDNCWVTGWGITNTSLVKVQPSKLQKVNVELFGWDWCGQVLPLLTKNMLCAGARDAGKDACQGDSGGPLVCNKKRNITTWYQLGIVSWGVGCGRKNVPGVYTKVSHYLEWIRKETAKAGKPYVYVEDSACSSPISCWPLVFLYFVMLTW</sequence>
<organism evidence="8 9">
    <name type="scientific">Peromyscus maniculatus bairdii</name>
    <name type="common">Prairie deer mouse</name>
    <dbReference type="NCBI Taxonomy" id="230844"/>
    <lineage>
        <taxon>Eukaryota</taxon>
        <taxon>Metazoa</taxon>
        <taxon>Chordata</taxon>
        <taxon>Craniata</taxon>
        <taxon>Vertebrata</taxon>
        <taxon>Euteleostomi</taxon>
        <taxon>Mammalia</taxon>
        <taxon>Eutheria</taxon>
        <taxon>Euarchontoglires</taxon>
        <taxon>Glires</taxon>
        <taxon>Rodentia</taxon>
        <taxon>Myomorpha</taxon>
        <taxon>Muroidea</taxon>
        <taxon>Cricetidae</taxon>
        <taxon>Neotominae</taxon>
        <taxon>Peromyscus</taxon>
    </lineage>
</organism>
<dbReference type="GeneTree" id="ENSGT00940000154999"/>
<evidence type="ECO:0000256" key="4">
    <source>
        <dbReference type="ARBA" id="ARBA00023157"/>
    </source>
</evidence>
<dbReference type="CDD" id="cd00190">
    <property type="entry name" value="Tryp_SPc"/>
    <property type="match status" value="1"/>
</dbReference>
<dbReference type="GO" id="GO:0006508">
    <property type="term" value="P:proteolysis"/>
    <property type="evidence" value="ECO:0007669"/>
    <property type="project" value="UniProtKB-KW"/>
</dbReference>
<keyword evidence="6" id="KW-0732">Signal</keyword>
<dbReference type="AlphaFoldDB" id="A0A8C8VZS1"/>
<keyword evidence="4" id="KW-1015">Disulfide bond</keyword>
<keyword evidence="1 5" id="KW-0645">Protease</keyword>
<reference evidence="8" key="3">
    <citation type="submission" date="2025-09" db="UniProtKB">
        <authorList>
            <consortium name="Ensembl"/>
        </authorList>
    </citation>
    <scope>IDENTIFICATION</scope>
</reference>
<proteinExistence type="predicted"/>
<dbReference type="InterPro" id="IPR009003">
    <property type="entry name" value="Peptidase_S1_PA"/>
</dbReference>
<evidence type="ECO:0000256" key="6">
    <source>
        <dbReference type="SAM" id="SignalP"/>
    </source>
</evidence>
<dbReference type="FunFam" id="2.40.10.10:FF:000006">
    <property type="entry name" value="Serine proteinase stubble"/>
    <property type="match status" value="1"/>
</dbReference>
<reference evidence="8 9" key="1">
    <citation type="submission" date="2018-10" db="EMBL/GenBank/DDBJ databases">
        <title>Improved assembly of the deer mouse Peromyscus maniculatus genome.</title>
        <authorList>
            <person name="Lassance J.-M."/>
            <person name="Hoekstra H.E."/>
        </authorList>
    </citation>
    <scope>NUCLEOTIDE SEQUENCE [LARGE SCALE GENOMIC DNA]</scope>
</reference>
<evidence type="ECO:0000313" key="9">
    <source>
        <dbReference type="Proteomes" id="UP000694547"/>
    </source>
</evidence>
<protein>
    <submittedName>
        <fullName evidence="8">Serine protease 52</fullName>
    </submittedName>
</protein>
<evidence type="ECO:0000256" key="5">
    <source>
        <dbReference type="RuleBase" id="RU363034"/>
    </source>
</evidence>
<dbReference type="InterPro" id="IPR033116">
    <property type="entry name" value="TRYPSIN_SER"/>
</dbReference>
<dbReference type="PANTHER" id="PTHR24253:SF8">
    <property type="entry name" value="SERINE PROTEASE 52"/>
    <property type="match status" value="1"/>
</dbReference>